<dbReference type="Proteomes" id="UP000003240">
    <property type="component" value="Unassembled WGS sequence"/>
</dbReference>
<evidence type="ECO:0000259" key="10">
    <source>
        <dbReference type="Pfam" id="PF02782"/>
    </source>
</evidence>
<dbReference type="InterPro" id="IPR043129">
    <property type="entry name" value="ATPase_NBD"/>
</dbReference>
<dbReference type="Gene3D" id="3.30.420.40">
    <property type="match status" value="2"/>
</dbReference>
<dbReference type="GO" id="GO:0004370">
    <property type="term" value="F:glycerol kinase activity"/>
    <property type="evidence" value="ECO:0007669"/>
    <property type="project" value="TreeGrafter"/>
</dbReference>
<keyword evidence="12" id="KW-1185">Reference proteome</keyword>
<dbReference type="STRING" id="1009370.ALO_02981"/>
<name>F7NEX9_9FIRM</name>
<dbReference type="GO" id="GO:0006071">
    <property type="term" value="P:glycerol metabolic process"/>
    <property type="evidence" value="ECO:0007669"/>
    <property type="project" value="TreeGrafter"/>
</dbReference>
<evidence type="ECO:0000313" key="12">
    <source>
        <dbReference type="Proteomes" id="UP000003240"/>
    </source>
</evidence>
<reference evidence="11 12" key="1">
    <citation type="journal article" date="2011" name="EMBO J.">
        <title>Structural diversity of bacterial flagellar motors.</title>
        <authorList>
            <person name="Chen S."/>
            <person name="Beeby M."/>
            <person name="Murphy G.E."/>
            <person name="Leadbetter J.R."/>
            <person name="Hendrixson D.R."/>
            <person name="Briegel A."/>
            <person name="Li Z."/>
            <person name="Shi J."/>
            <person name="Tocheva E.I."/>
            <person name="Muller A."/>
            <person name="Dobro M.J."/>
            <person name="Jensen G.J."/>
        </authorList>
    </citation>
    <scope>NUCLEOTIDE SEQUENCE [LARGE SCALE GENOMIC DNA]</scope>
    <source>
        <strain evidence="11 12">DSM 6540</strain>
    </source>
</reference>
<dbReference type="GO" id="GO:0019301">
    <property type="term" value="P:rhamnose catabolic process"/>
    <property type="evidence" value="ECO:0007669"/>
    <property type="project" value="UniProtKB-UniRule"/>
</dbReference>
<feature type="domain" description="Carbohydrate kinase FGGY N-terminal" evidence="9">
    <location>
        <begin position="4"/>
        <end position="244"/>
    </location>
</feature>
<keyword evidence="4 11" id="KW-0418">Kinase</keyword>
<evidence type="ECO:0000256" key="1">
    <source>
        <dbReference type="ARBA" id="ARBA00009156"/>
    </source>
</evidence>
<sequence length="468" mass="54115">MKNYYLAIDIGASSGRHILGWIENEKIWIEEIYRFENRLIEKNGHLCWDLEQLFQEILQGIMRCKKYNRIPKSIGIDTWGVDFVLLDERQEILGETVAYRDSRIHGVDKKVYEIISEPELYYRNGIQKLPFNTIYQLYAIKLQTPDVLRRAKTFLMIPEYLNFLLTGVMKNEYTNATTTQLVHADRKEWDLELIEKLGLPAHIFGEIHLPKTSVGHFTKEIQELAGFDTEVVLPATHDTGSAILSVPTNDEDYIYLSSGTWSLMGVERKIPDCTEESRVRNFTNEGGYHYRYRYLKNIMGLWMMQSIRKEFKHPYTFQELFTLAKIGDYFTSTVDVNDSSFLAPKSMIQALQEYCERTNQEKPETESEILACVYKSLAQSYADTVREIEAITGKQYEKIHIIGGGSQDIYLNRLTAKYTGKQVYTGPVEATALGNILVQMLKTKDLNDLMEARDTIQRSFDIKQAAGE</sequence>
<dbReference type="PANTHER" id="PTHR10196:SF93">
    <property type="entry name" value="L-RHAMNULOKINASE"/>
    <property type="match status" value="1"/>
</dbReference>
<dbReference type="EC" id="2.7.1.5" evidence="8"/>
<evidence type="ECO:0000313" key="11">
    <source>
        <dbReference type="EMBL" id="EGO65540.1"/>
    </source>
</evidence>
<dbReference type="NCBIfam" id="TIGR02627">
    <property type="entry name" value="rhamnulo_kin"/>
    <property type="match status" value="1"/>
</dbReference>
<keyword evidence="3" id="KW-0547">Nucleotide-binding</keyword>
<dbReference type="CDD" id="cd07771">
    <property type="entry name" value="ASKHA_NBD_FGGY_RhaB-like"/>
    <property type="match status" value="1"/>
</dbReference>
<accession>F7NEX9</accession>
<keyword evidence="2" id="KW-0808">Transferase</keyword>
<keyword evidence="5" id="KW-0067">ATP-binding</keyword>
<dbReference type="AlphaFoldDB" id="F7NEX9"/>
<dbReference type="InterPro" id="IPR018484">
    <property type="entry name" value="FGGY_N"/>
</dbReference>
<evidence type="ECO:0000256" key="2">
    <source>
        <dbReference type="ARBA" id="ARBA00022679"/>
    </source>
</evidence>
<evidence type="ECO:0000256" key="8">
    <source>
        <dbReference type="NCBIfam" id="TIGR02627"/>
    </source>
</evidence>
<comment type="similarity">
    <text evidence="1">Belongs to the FGGY kinase family.</text>
</comment>
<dbReference type="PANTHER" id="PTHR10196">
    <property type="entry name" value="SUGAR KINASE"/>
    <property type="match status" value="1"/>
</dbReference>
<dbReference type="RefSeq" id="WP_004092673.1">
    <property type="nucleotide sequence ID" value="NZ_AFGF01000017.1"/>
</dbReference>
<evidence type="ECO:0000256" key="3">
    <source>
        <dbReference type="ARBA" id="ARBA00022741"/>
    </source>
</evidence>
<evidence type="ECO:0000259" key="9">
    <source>
        <dbReference type="Pfam" id="PF00370"/>
    </source>
</evidence>
<evidence type="ECO:0000256" key="5">
    <source>
        <dbReference type="ARBA" id="ARBA00022840"/>
    </source>
</evidence>
<dbReference type="Pfam" id="PF00370">
    <property type="entry name" value="FGGY_N"/>
    <property type="match status" value="1"/>
</dbReference>
<dbReference type="Pfam" id="PF02782">
    <property type="entry name" value="FGGY_C"/>
    <property type="match status" value="1"/>
</dbReference>
<evidence type="ECO:0000256" key="4">
    <source>
        <dbReference type="ARBA" id="ARBA00022777"/>
    </source>
</evidence>
<gene>
    <name evidence="11" type="ORF">ALO_02981</name>
</gene>
<keyword evidence="6" id="KW-1015">Disulfide bond</keyword>
<dbReference type="GO" id="GO:0005524">
    <property type="term" value="F:ATP binding"/>
    <property type="evidence" value="ECO:0007669"/>
    <property type="project" value="UniProtKB-KW"/>
</dbReference>
<organism evidence="11 12">
    <name type="scientific">Acetonema longum DSM 6540</name>
    <dbReference type="NCBI Taxonomy" id="1009370"/>
    <lineage>
        <taxon>Bacteria</taxon>
        <taxon>Bacillati</taxon>
        <taxon>Bacillota</taxon>
        <taxon>Negativicutes</taxon>
        <taxon>Acetonemataceae</taxon>
        <taxon>Acetonema</taxon>
    </lineage>
</organism>
<dbReference type="InterPro" id="IPR018485">
    <property type="entry name" value="FGGY_C"/>
</dbReference>
<evidence type="ECO:0000256" key="7">
    <source>
        <dbReference type="ARBA" id="ARBA00023308"/>
    </source>
</evidence>
<dbReference type="GO" id="GO:0005829">
    <property type="term" value="C:cytosol"/>
    <property type="evidence" value="ECO:0007669"/>
    <property type="project" value="TreeGrafter"/>
</dbReference>
<dbReference type="GO" id="GO:0008993">
    <property type="term" value="F:rhamnulokinase activity"/>
    <property type="evidence" value="ECO:0007669"/>
    <property type="project" value="UniProtKB-UniRule"/>
</dbReference>
<dbReference type="EMBL" id="AFGF01000017">
    <property type="protein sequence ID" value="EGO65540.1"/>
    <property type="molecule type" value="Genomic_DNA"/>
</dbReference>
<comment type="caution">
    <text evidence="11">The sequence shown here is derived from an EMBL/GenBank/DDBJ whole genome shotgun (WGS) entry which is preliminary data.</text>
</comment>
<dbReference type="InterPro" id="IPR013449">
    <property type="entry name" value="Rhamnulokinase"/>
</dbReference>
<dbReference type="OrthoDB" id="9761504at2"/>
<keyword evidence="7" id="KW-0684">Rhamnose metabolism</keyword>
<dbReference type="eggNOG" id="COG1070">
    <property type="taxonomic scope" value="Bacteria"/>
</dbReference>
<proteinExistence type="inferred from homology"/>
<dbReference type="SUPFAM" id="SSF53067">
    <property type="entry name" value="Actin-like ATPase domain"/>
    <property type="match status" value="2"/>
</dbReference>
<protein>
    <recommendedName>
        <fullName evidence="8">Rhamnulokinase</fullName>
        <ecNumber evidence="8">2.7.1.5</ecNumber>
    </recommendedName>
</protein>
<evidence type="ECO:0000256" key="6">
    <source>
        <dbReference type="ARBA" id="ARBA00023157"/>
    </source>
</evidence>
<feature type="domain" description="Carbohydrate kinase FGGY C-terminal" evidence="10">
    <location>
        <begin position="255"/>
        <end position="441"/>
    </location>
</feature>